<sequence length="252" mass="26258">MRALILLDAESGAEVSAEELVLGVFLDGGQDSLVDELLVGLALLADLQKTMAGSEDVGSLSLLLNLSVSSLEVRIGQGVGDLHSADVNLGGSGDDERLGDSSKGNVVQLKSTGNEEETRLLELLEEDNALSLMPSGKDDKHGSGGDSLSEGLDLYVSGNLGRLVENVVLLQEDGLERHKNLALSSVLRSANLLGHKLLGGGNSLLGDLGLFAKSNSSLVVHASSRESHDSGSELIITPESGRSLLCTRHLSN</sequence>
<dbReference type="AlphaFoldDB" id="A0AAN5C8L6"/>
<dbReference type="EMBL" id="BTRK01000003">
    <property type="protein sequence ID" value="GMR41733.1"/>
    <property type="molecule type" value="Genomic_DNA"/>
</dbReference>
<comment type="caution">
    <text evidence="2">The sequence shown here is derived from an EMBL/GenBank/DDBJ whole genome shotgun (WGS) entry which is preliminary data.</text>
</comment>
<accession>A0AAN5C8L6</accession>
<evidence type="ECO:0000313" key="3">
    <source>
        <dbReference type="Proteomes" id="UP001328107"/>
    </source>
</evidence>
<gene>
    <name evidence="2" type="ORF">PMAYCL1PPCAC_11928</name>
</gene>
<organism evidence="2 3">
    <name type="scientific">Pristionchus mayeri</name>
    <dbReference type="NCBI Taxonomy" id="1317129"/>
    <lineage>
        <taxon>Eukaryota</taxon>
        <taxon>Metazoa</taxon>
        <taxon>Ecdysozoa</taxon>
        <taxon>Nematoda</taxon>
        <taxon>Chromadorea</taxon>
        <taxon>Rhabditida</taxon>
        <taxon>Rhabditina</taxon>
        <taxon>Diplogasteromorpha</taxon>
        <taxon>Diplogasteroidea</taxon>
        <taxon>Neodiplogasteridae</taxon>
        <taxon>Pristionchus</taxon>
    </lineage>
</organism>
<keyword evidence="3" id="KW-1185">Reference proteome</keyword>
<reference evidence="3" key="1">
    <citation type="submission" date="2022-10" db="EMBL/GenBank/DDBJ databases">
        <title>Genome assembly of Pristionchus species.</title>
        <authorList>
            <person name="Yoshida K."/>
            <person name="Sommer R.J."/>
        </authorList>
    </citation>
    <scope>NUCLEOTIDE SEQUENCE [LARGE SCALE GENOMIC DNA]</scope>
    <source>
        <strain evidence="3">RS5460</strain>
    </source>
</reference>
<proteinExistence type="predicted"/>
<dbReference type="Proteomes" id="UP001328107">
    <property type="component" value="Unassembled WGS sequence"/>
</dbReference>
<evidence type="ECO:0000256" key="1">
    <source>
        <dbReference type="SAM" id="MobiDB-lite"/>
    </source>
</evidence>
<protein>
    <submittedName>
        <fullName evidence="2">Uncharacterized protein</fullName>
    </submittedName>
</protein>
<feature type="compositionally biased region" description="Polar residues" evidence="1">
    <location>
        <begin position="102"/>
        <end position="112"/>
    </location>
</feature>
<evidence type="ECO:0000313" key="2">
    <source>
        <dbReference type="EMBL" id="GMR41733.1"/>
    </source>
</evidence>
<name>A0AAN5C8L6_9BILA</name>
<feature type="region of interest" description="Disordered" evidence="1">
    <location>
        <begin position="90"/>
        <end position="114"/>
    </location>
</feature>